<evidence type="ECO:0000313" key="1">
    <source>
        <dbReference type="EMBL" id="CAF9927551.1"/>
    </source>
</evidence>
<keyword evidence="2" id="KW-1185">Reference proteome</keyword>
<evidence type="ECO:0000313" key="2">
    <source>
        <dbReference type="Proteomes" id="UP000664534"/>
    </source>
</evidence>
<proteinExistence type="predicted"/>
<protein>
    <submittedName>
        <fullName evidence="1">Uncharacterized protein</fullName>
    </submittedName>
</protein>
<gene>
    <name evidence="1" type="ORF">IMSHALPRED_007235</name>
</gene>
<dbReference type="AlphaFoldDB" id="A0A8H3FKB5"/>
<comment type="caution">
    <text evidence="1">The sequence shown here is derived from an EMBL/GenBank/DDBJ whole genome shotgun (WGS) entry which is preliminary data.</text>
</comment>
<dbReference type="Proteomes" id="UP000664534">
    <property type="component" value="Unassembled WGS sequence"/>
</dbReference>
<dbReference type="OrthoDB" id="4586300at2759"/>
<reference evidence="1" key="1">
    <citation type="submission" date="2021-03" db="EMBL/GenBank/DDBJ databases">
        <authorList>
            <person name="Tagirdzhanova G."/>
        </authorList>
    </citation>
    <scope>NUCLEOTIDE SEQUENCE</scope>
</reference>
<name>A0A8H3FKB5_9LECA</name>
<dbReference type="EMBL" id="CAJPDT010000047">
    <property type="protein sequence ID" value="CAF9927551.1"/>
    <property type="molecule type" value="Genomic_DNA"/>
</dbReference>
<organism evidence="1 2">
    <name type="scientific">Imshaugia aleurites</name>
    <dbReference type="NCBI Taxonomy" id="172621"/>
    <lineage>
        <taxon>Eukaryota</taxon>
        <taxon>Fungi</taxon>
        <taxon>Dikarya</taxon>
        <taxon>Ascomycota</taxon>
        <taxon>Pezizomycotina</taxon>
        <taxon>Lecanoromycetes</taxon>
        <taxon>OSLEUM clade</taxon>
        <taxon>Lecanoromycetidae</taxon>
        <taxon>Lecanorales</taxon>
        <taxon>Lecanorineae</taxon>
        <taxon>Parmeliaceae</taxon>
        <taxon>Imshaugia</taxon>
    </lineage>
</organism>
<sequence length="348" mass="39647">MATYFASPRMWPLGYILGSPYSPLYLEQQFPDLNWRDRFEDLLALESGTMISARSRQNEAVTAARIRNESVHNDISHINQELQRTQDYVSLLQALREISARAKDTATVSQIDDEALPFQKKLAEMTIASGKTLIGRLQDLQDKPASSYKKRVPWITSLISSGAMLGWESAVYDSADGWQADVYKADGSGDGQIFTEVDLAMIFEKDHLFDFKSPVWSTLTQGSYNDYYPQIEELCPDGDGDPDRDHAYEIIDNVRPSILSQLTTIQRKKSWNGKIETRVVLKNRFTDGKEEEKIVVNDASKVLEEVERMHASVKERKHAISLAIYELSYRKQQETLAIAKEMEYQAVD</sequence>
<accession>A0A8H3FKB5</accession>